<sequence>MTTAASSSGIQQLQQVMARLRDPDSGCPWDLKQTLTSLIPYTIEEAYEVAAALTEGDPAEIKDELGDLLFQVVFYTHLTAEQNWFDFDAVAAGMAEKLIRRHPHVFGDETSSTDAEIKARWEQIKQQERADKGQTHSVFDGVPSNLPAVLMATKLQKRAATVGFDWPDPEPVIAKIREELEEVEAELHRSERNQAAIAEEVGDLLFAVTNLARHLSVNTEHALSSANSKFKRRFQAIEERLREREQNPQQLTLAGLEEEWQAVKQQEK</sequence>
<dbReference type="Pfam" id="PF03819">
    <property type="entry name" value="MazG"/>
    <property type="match status" value="2"/>
</dbReference>
<dbReference type="Gene3D" id="1.10.287.1080">
    <property type="entry name" value="MazG-like"/>
    <property type="match status" value="2"/>
</dbReference>
<evidence type="ECO:0000313" key="7">
    <source>
        <dbReference type="EMBL" id="SMQ64671.1"/>
    </source>
</evidence>
<dbReference type="CDD" id="cd11529">
    <property type="entry name" value="NTP-PPase_MazG_Cterm"/>
    <property type="match status" value="1"/>
</dbReference>
<dbReference type="CDD" id="cd11528">
    <property type="entry name" value="NTP-PPase_MazG_Nterm"/>
    <property type="match status" value="1"/>
</dbReference>
<dbReference type="RefSeq" id="WP_086434185.1">
    <property type="nucleotide sequence ID" value="NZ_FXWH01000001.1"/>
</dbReference>
<dbReference type="EC" id="3.6.1.8" evidence="3"/>
<keyword evidence="5" id="KW-0175">Coiled coil</keyword>
<evidence type="ECO:0000256" key="4">
    <source>
        <dbReference type="ARBA" id="ARBA00074799"/>
    </source>
</evidence>
<dbReference type="GO" id="GO:0046076">
    <property type="term" value="P:dTTP catabolic process"/>
    <property type="evidence" value="ECO:0007669"/>
    <property type="project" value="TreeGrafter"/>
</dbReference>
<dbReference type="FunFam" id="1.10.287.1080:FF:000003">
    <property type="entry name" value="Nucleoside triphosphate pyrophosphohydrolase"/>
    <property type="match status" value="1"/>
</dbReference>
<organism evidence="7 8">
    <name type="scientific">Pseudidiomarina planktonica</name>
    <dbReference type="NCBI Taxonomy" id="1323738"/>
    <lineage>
        <taxon>Bacteria</taxon>
        <taxon>Pseudomonadati</taxon>
        <taxon>Pseudomonadota</taxon>
        <taxon>Gammaproteobacteria</taxon>
        <taxon>Alteromonadales</taxon>
        <taxon>Idiomarinaceae</taxon>
        <taxon>Pseudidiomarina</taxon>
    </lineage>
</organism>
<comment type="similarity">
    <text evidence="2">Belongs to the nucleoside triphosphate pyrophosphohydrolase family.</text>
</comment>
<dbReference type="SUPFAM" id="SSF101386">
    <property type="entry name" value="all-alpha NTP pyrophosphatases"/>
    <property type="match status" value="2"/>
</dbReference>
<name>A0A1Y6ETW7_9GAMM</name>
<dbReference type="InterPro" id="IPR048011">
    <property type="entry name" value="NTP-PPase_MazG-like_C"/>
</dbReference>
<dbReference type="GO" id="GO:0046081">
    <property type="term" value="P:dUTP catabolic process"/>
    <property type="evidence" value="ECO:0007669"/>
    <property type="project" value="TreeGrafter"/>
</dbReference>
<dbReference type="NCBIfam" id="TIGR00444">
    <property type="entry name" value="mazG"/>
    <property type="match status" value="1"/>
</dbReference>
<accession>A0A1Y6ETW7</accession>
<dbReference type="PANTHER" id="PTHR30522">
    <property type="entry name" value="NUCLEOSIDE TRIPHOSPHATE PYROPHOSPHOHYDROLASE"/>
    <property type="match status" value="1"/>
</dbReference>
<proteinExistence type="inferred from homology"/>
<evidence type="ECO:0000256" key="5">
    <source>
        <dbReference type="SAM" id="Coils"/>
    </source>
</evidence>
<dbReference type="GO" id="GO:0006203">
    <property type="term" value="P:dGTP catabolic process"/>
    <property type="evidence" value="ECO:0007669"/>
    <property type="project" value="TreeGrafter"/>
</dbReference>
<dbReference type="Proteomes" id="UP000194450">
    <property type="component" value="Unassembled WGS sequence"/>
</dbReference>
<dbReference type="GO" id="GO:0047693">
    <property type="term" value="F:ATP diphosphatase activity"/>
    <property type="evidence" value="ECO:0007669"/>
    <property type="project" value="UniProtKB-EC"/>
</dbReference>
<comment type="catalytic activity">
    <reaction evidence="1">
        <text>ATP + H2O = AMP + diphosphate + H(+)</text>
        <dbReference type="Rhea" id="RHEA:14245"/>
        <dbReference type="ChEBI" id="CHEBI:15377"/>
        <dbReference type="ChEBI" id="CHEBI:15378"/>
        <dbReference type="ChEBI" id="CHEBI:30616"/>
        <dbReference type="ChEBI" id="CHEBI:33019"/>
        <dbReference type="ChEBI" id="CHEBI:456215"/>
        <dbReference type="EC" id="3.6.1.8"/>
    </reaction>
</comment>
<feature type="domain" description="NTP pyrophosphohydrolase MazG-like" evidence="6">
    <location>
        <begin position="33"/>
        <end position="106"/>
    </location>
</feature>
<keyword evidence="8" id="KW-1185">Reference proteome</keyword>
<dbReference type="NCBIfam" id="NF007113">
    <property type="entry name" value="PRK09562.1"/>
    <property type="match status" value="1"/>
</dbReference>
<dbReference type="GO" id="GO:0046052">
    <property type="term" value="P:UTP catabolic process"/>
    <property type="evidence" value="ECO:0007669"/>
    <property type="project" value="TreeGrafter"/>
</dbReference>
<evidence type="ECO:0000256" key="2">
    <source>
        <dbReference type="ARBA" id="ARBA00061115"/>
    </source>
</evidence>
<feature type="domain" description="NTP pyrophosphohydrolase MazG-like" evidence="6">
    <location>
        <begin position="170"/>
        <end position="233"/>
    </location>
</feature>
<dbReference type="InterPro" id="IPR011551">
    <property type="entry name" value="NTP_PyrPHydrolase_MazG"/>
</dbReference>
<dbReference type="AlphaFoldDB" id="A0A1Y6ETW7"/>
<gene>
    <name evidence="7" type="ORF">SAMN06297229_1074</name>
</gene>
<dbReference type="GO" id="GO:0006950">
    <property type="term" value="P:response to stress"/>
    <property type="evidence" value="ECO:0007669"/>
    <property type="project" value="UniProtKB-ARBA"/>
</dbReference>
<evidence type="ECO:0000256" key="1">
    <source>
        <dbReference type="ARBA" id="ARBA00052141"/>
    </source>
</evidence>
<dbReference type="EMBL" id="FXWH01000001">
    <property type="protein sequence ID" value="SMQ64671.1"/>
    <property type="molecule type" value="Genomic_DNA"/>
</dbReference>
<dbReference type="PANTHER" id="PTHR30522:SF0">
    <property type="entry name" value="NUCLEOSIDE TRIPHOSPHATE PYROPHOSPHOHYDROLASE"/>
    <property type="match status" value="1"/>
</dbReference>
<dbReference type="GO" id="GO:0046061">
    <property type="term" value="P:dATP catabolic process"/>
    <property type="evidence" value="ECO:0007669"/>
    <property type="project" value="TreeGrafter"/>
</dbReference>
<evidence type="ECO:0000256" key="3">
    <source>
        <dbReference type="ARBA" id="ARBA00066372"/>
    </source>
</evidence>
<dbReference type="InterPro" id="IPR048015">
    <property type="entry name" value="NTP-PPase_MazG-like_N"/>
</dbReference>
<evidence type="ECO:0000259" key="6">
    <source>
        <dbReference type="Pfam" id="PF03819"/>
    </source>
</evidence>
<dbReference type="GO" id="GO:0046047">
    <property type="term" value="P:TTP catabolic process"/>
    <property type="evidence" value="ECO:0007669"/>
    <property type="project" value="TreeGrafter"/>
</dbReference>
<dbReference type="OrthoDB" id="9808939at2"/>
<protein>
    <recommendedName>
        <fullName evidence="4">Nucleoside triphosphate pyrophosphohydrolase</fullName>
        <ecNumber evidence="3">3.6.1.8</ecNumber>
    </recommendedName>
</protein>
<reference evidence="8" key="1">
    <citation type="submission" date="2017-04" db="EMBL/GenBank/DDBJ databases">
        <authorList>
            <person name="Varghese N."/>
            <person name="Submissions S."/>
        </authorList>
    </citation>
    <scope>NUCLEOTIDE SEQUENCE [LARGE SCALE GENOMIC DNA]</scope>
</reference>
<dbReference type="FunFam" id="1.10.287.1080:FF:000001">
    <property type="entry name" value="Nucleoside triphosphate pyrophosphohydrolase"/>
    <property type="match status" value="1"/>
</dbReference>
<feature type="coiled-coil region" evidence="5">
    <location>
        <begin position="173"/>
        <end position="200"/>
    </location>
</feature>
<evidence type="ECO:0000313" key="8">
    <source>
        <dbReference type="Proteomes" id="UP000194450"/>
    </source>
</evidence>
<dbReference type="InterPro" id="IPR004518">
    <property type="entry name" value="MazG-like_dom"/>
</dbReference>